<dbReference type="EMBL" id="JAPXFL010000001">
    <property type="protein sequence ID" value="KAK9511471.1"/>
    <property type="molecule type" value="Genomic_DNA"/>
</dbReference>
<dbReference type="Proteomes" id="UP001461498">
    <property type="component" value="Unassembled WGS sequence"/>
</dbReference>
<evidence type="ECO:0008006" key="3">
    <source>
        <dbReference type="Google" id="ProtNLM"/>
    </source>
</evidence>
<comment type="caution">
    <text evidence="1">The sequence shown here is derived from an EMBL/GenBank/DDBJ whole genome shotgun (WGS) entry which is preliminary data.</text>
</comment>
<dbReference type="SUPFAM" id="SSF52047">
    <property type="entry name" value="RNI-like"/>
    <property type="match status" value="1"/>
</dbReference>
<reference evidence="1 2" key="1">
    <citation type="submission" date="2022-12" db="EMBL/GenBank/DDBJ databases">
        <title>Chromosome-level genome assembly of true bugs.</title>
        <authorList>
            <person name="Ma L."/>
            <person name="Li H."/>
        </authorList>
    </citation>
    <scope>NUCLEOTIDE SEQUENCE [LARGE SCALE GENOMIC DNA]</scope>
    <source>
        <strain evidence="1">Lab_2022b</strain>
    </source>
</reference>
<dbReference type="InterPro" id="IPR032675">
    <property type="entry name" value="LRR_dom_sf"/>
</dbReference>
<evidence type="ECO:0000313" key="2">
    <source>
        <dbReference type="Proteomes" id="UP001461498"/>
    </source>
</evidence>
<gene>
    <name evidence="1" type="ORF">O3M35_000119</name>
</gene>
<protein>
    <recommendedName>
        <fullName evidence="3">Mitochondrial ATP synthase regulatory component factor B</fullName>
    </recommendedName>
</protein>
<name>A0AAW1DL07_9HEMI</name>
<proteinExistence type="predicted"/>
<organism evidence="1 2">
    <name type="scientific">Rhynocoris fuscipes</name>
    <dbReference type="NCBI Taxonomy" id="488301"/>
    <lineage>
        <taxon>Eukaryota</taxon>
        <taxon>Metazoa</taxon>
        <taxon>Ecdysozoa</taxon>
        <taxon>Arthropoda</taxon>
        <taxon>Hexapoda</taxon>
        <taxon>Insecta</taxon>
        <taxon>Pterygota</taxon>
        <taxon>Neoptera</taxon>
        <taxon>Paraneoptera</taxon>
        <taxon>Hemiptera</taxon>
        <taxon>Heteroptera</taxon>
        <taxon>Panheteroptera</taxon>
        <taxon>Cimicomorpha</taxon>
        <taxon>Reduviidae</taxon>
        <taxon>Harpactorinae</taxon>
        <taxon>Harpactorini</taxon>
        <taxon>Rhynocoris</taxon>
    </lineage>
</organism>
<dbReference type="AlphaFoldDB" id="A0AAW1DL07"/>
<dbReference type="Gene3D" id="3.80.10.10">
    <property type="entry name" value="Ribonuclease Inhibitor"/>
    <property type="match status" value="1"/>
</dbReference>
<evidence type="ECO:0000313" key="1">
    <source>
        <dbReference type="EMBL" id="KAK9511471.1"/>
    </source>
</evidence>
<keyword evidence="2" id="KW-1185">Reference proteome</keyword>
<sequence length="264" mass="31403">MYLRKFPRTSIKLINSFNILPVANFSDGGEVQKYKQPSDSMNEYAEKVKLYRKNIFEILATKRNTFMEWHKYSPMNVSVEGYRAWKAKMSLEREIFDQRFIKERHDILGDDIAAAHFIVYRNGRVRFKDNEKWIEKPPDEEDCFELPNKFVRNMYLEAIDASNTRIRHEGLVNLRNLKQLKWLSFMNCETADDWFVDRLSGEVQDTLEHLNLSNCTNLTKNSLSCFYRFKNLKRVLLHNVVKNKEFEFSCMLLEDAIPGLIIIY</sequence>
<accession>A0AAW1DL07</accession>